<name>A0A0G1GVR1_9BACT</name>
<dbReference type="PANTHER" id="PTHR46743:SF2">
    <property type="entry name" value="TEICHOIC ACIDS EXPORT ATP-BINDING PROTEIN TAGH"/>
    <property type="match status" value="1"/>
</dbReference>
<dbReference type="AlphaFoldDB" id="A0A0G1GVR1"/>
<dbReference type="GO" id="GO:0005524">
    <property type="term" value="F:ATP binding"/>
    <property type="evidence" value="ECO:0007669"/>
    <property type="project" value="UniProtKB-KW"/>
</dbReference>
<evidence type="ECO:0000313" key="7">
    <source>
        <dbReference type="Proteomes" id="UP000034617"/>
    </source>
</evidence>
<comment type="similarity">
    <text evidence="1">Belongs to the ABC transporter superfamily.</text>
</comment>
<comment type="caution">
    <text evidence="6">The sequence shown here is derived from an EMBL/GenBank/DDBJ whole genome shotgun (WGS) entry which is preliminary data.</text>
</comment>
<feature type="domain" description="ABC transporter" evidence="5">
    <location>
        <begin position="37"/>
        <end position="252"/>
    </location>
</feature>
<dbReference type="PROSITE" id="PS00211">
    <property type="entry name" value="ABC_TRANSPORTER_1"/>
    <property type="match status" value="1"/>
</dbReference>
<dbReference type="Proteomes" id="UP000034617">
    <property type="component" value="Unassembled WGS sequence"/>
</dbReference>
<sequence length="253" mass="28444">MISVIEVSHIYKKYKIGESPPYFTLRDAISGILQSPFRKKRETLEEDEFWALRNITFSIKQGEIVGVVGSNGAGKSTMLKTLCRITAPTRGKIILTGSVASLLDVGTGFQSELTGRENIFLNGAILGMDRNEVKCKFRDIVAFSELEKFLDTPFKYYSSGMFVRLGFAIAAYLNSEILIFDEVLAAGDDAFQKKAVNKMKELQSNGKTIIFVSHNMDLLQSLCKRVICLHKGVIEADGETRQIIQYYLEHNYQ</sequence>
<dbReference type="GO" id="GO:0016020">
    <property type="term" value="C:membrane"/>
    <property type="evidence" value="ECO:0007669"/>
    <property type="project" value="InterPro"/>
</dbReference>
<dbReference type="Gene3D" id="3.40.50.300">
    <property type="entry name" value="P-loop containing nucleotide triphosphate hydrolases"/>
    <property type="match status" value="1"/>
</dbReference>
<dbReference type="SUPFAM" id="SSF52540">
    <property type="entry name" value="P-loop containing nucleoside triphosphate hydrolases"/>
    <property type="match status" value="1"/>
</dbReference>
<dbReference type="InterPro" id="IPR015860">
    <property type="entry name" value="ABC_transpr_TagH-like"/>
</dbReference>
<keyword evidence="2" id="KW-0813">Transport</keyword>
<dbReference type="InterPro" id="IPR003439">
    <property type="entry name" value="ABC_transporter-like_ATP-bd"/>
</dbReference>
<keyword evidence="4" id="KW-0067">ATP-binding</keyword>
<proteinExistence type="inferred from homology"/>
<evidence type="ECO:0000259" key="5">
    <source>
        <dbReference type="PROSITE" id="PS50893"/>
    </source>
</evidence>
<evidence type="ECO:0000256" key="3">
    <source>
        <dbReference type="ARBA" id="ARBA00022741"/>
    </source>
</evidence>
<accession>A0A0G1GVR1</accession>
<evidence type="ECO:0000256" key="4">
    <source>
        <dbReference type="ARBA" id="ARBA00022840"/>
    </source>
</evidence>
<gene>
    <name evidence="6" type="ORF">UW22_C0001G0087</name>
</gene>
<evidence type="ECO:0000256" key="1">
    <source>
        <dbReference type="ARBA" id="ARBA00005417"/>
    </source>
</evidence>
<dbReference type="InterPro" id="IPR027417">
    <property type="entry name" value="P-loop_NTPase"/>
</dbReference>
<dbReference type="InterPro" id="IPR003593">
    <property type="entry name" value="AAA+_ATPase"/>
</dbReference>
<keyword evidence="3" id="KW-0547">Nucleotide-binding</keyword>
<dbReference type="InterPro" id="IPR050683">
    <property type="entry name" value="Bact_Polysacc_Export_ATP-bd"/>
</dbReference>
<dbReference type="PANTHER" id="PTHR46743">
    <property type="entry name" value="TEICHOIC ACIDS EXPORT ATP-BINDING PROTEIN TAGH"/>
    <property type="match status" value="1"/>
</dbReference>
<dbReference type="InterPro" id="IPR017871">
    <property type="entry name" value="ABC_transporter-like_CS"/>
</dbReference>
<evidence type="ECO:0000256" key="2">
    <source>
        <dbReference type="ARBA" id="ARBA00022448"/>
    </source>
</evidence>
<protein>
    <submittedName>
        <fullName evidence="6">ABC-type polysaccharide/polyol phosphate transport system, ATPase component</fullName>
    </submittedName>
</protein>
<reference evidence="6 7" key="1">
    <citation type="journal article" date="2015" name="Nature">
        <title>rRNA introns, odd ribosomes, and small enigmatic genomes across a large radiation of phyla.</title>
        <authorList>
            <person name="Brown C.T."/>
            <person name="Hug L.A."/>
            <person name="Thomas B.C."/>
            <person name="Sharon I."/>
            <person name="Castelle C.J."/>
            <person name="Singh A."/>
            <person name="Wilkins M.J."/>
            <person name="Williams K.H."/>
            <person name="Banfield J.F."/>
        </authorList>
    </citation>
    <scope>NUCLEOTIDE SEQUENCE [LARGE SCALE GENOMIC DNA]</scope>
</reference>
<organism evidence="6 7">
    <name type="scientific">Candidatus Gottesmanbacteria bacterium GW2011_GWB1_44_11c</name>
    <dbReference type="NCBI Taxonomy" id="1618447"/>
    <lineage>
        <taxon>Bacteria</taxon>
        <taxon>Candidatus Gottesmaniibacteriota</taxon>
    </lineage>
</organism>
<dbReference type="CDD" id="cd03220">
    <property type="entry name" value="ABC_KpsT_Wzt"/>
    <property type="match status" value="1"/>
</dbReference>
<dbReference type="SMART" id="SM00382">
    <property type="entry name" value="AAA"/>
    <property type="match status" value="1"/>
</dbReference>
<dbReference type="PROSITE" id="PS50893">
    <property type="entry name" value="ABC_TRANSPORTER_2"/>
    <property type="match status" value="1"/>
</dbReference>
<dbReference type="GO" id="GO:0016887">
    <property type="term" value="F:ATP hydrolysis activity"/>
    <property type="evidence" value="ECO:0007669"/>
    <property type="project" value="InterPro"/>
</dbReference>
<dbReference type="Pfam" id="PF00005">
    <property type="entry name" value="ABC_tran"/>
    <property type="match status" value="1"/>
</dbReference>
<evidence type="ECO:0000313" key="6">
    <source>
        <dbReference type="EMBL" id="KKT39176.1"/>
    </source>
</evidence>
<dbReference type="EMBL" id="LCHM01000001">
    <property type="protein sequence ID" value="KKT39176.1"/>
    <property type="molecule type" value="Genomic_DNA"/>
</dbReference>
<dbReference type="GO" id="GO:0140359">
    <property type="term" value="F:ABC-type transporter activity"/>
    <property type="evidence" value="ECO:0007669"/>
    <property type="project" value="InterPro"/>
</dbReference>